<dbReference type="GO" id="GO:0005507">
    <property type="term" value="F:copper ion binding"/>
    <property type="evidence" value="ECO:0007669"/>
    <property type="project" value="InterPro"/>
</dbReference>
<dbReference type="InterPro" id="IPR011992">
    <property type="entry name" value="EF-hand-dom_pair"/>
</dbReference>
<dbReference type="SUPFAM" id="SSF47473">
    <property type="entry name" value="EF-hand"/>
    <property type="match status" value="1"/>
</dbReference>
<dbReference type="PROSITE" id="PS50222">
    <property type="entry name" value="EF_HAND_2"/>
    <property type="match status" value="2"/>
</dbReference>
<dbReference type="AlphaFoldDB" id="A0A485LJJ0"/>
<keyword evidence="9" id="KW-1185">Reference proteome</keyword>
<evidence type="ECO:0000259" key="6">
    <source>
        <dbReference type="PROSITE" id="PS50222"/>
    </source>
</evidence>
<dbReference type="Pfam" id="PF00127">
    <property type="entry name" value="Copper-bind"/>
    <property type="match status" value="1"/>
</dbReference>
<organism evidence="8 9">
    <name type="scientific">Aphanomyces stellatus</name>
    <dbReference type="NCBI Taxonomy" id="120398"/>
    <lineage>
        <taxon>Eukaryota</taxon>
        <taxon>Sar</taxon>
        <taxon>Stramenopiles</taxon>
        <taxon>Oomycota</taxon>
        <taxon>Saprolegniomycetes</taxon>
        <taxon>Saprolegniales</taxon>
        <taxon>Verrucalvaceae</taxon>
        <taxon>Aphanomyces</taxon>
    </lineage>
</organism>
<evidence type="ECO:0000256" key="1">
    <source>
        <dbReference type="ARBA" id="ARBA00022723"/>
    </source>
</evidence>
<feature type="domain" description="EF-hand" evidence="6">
    <location>
        <begin position="49"/>
        <end position="84"/>
    </location>
</feature>
<keyword evidence="1" id="KW-0479">Metal-binding</keyword>
<evidence type="ECO:0000313" key="8">
    <source>
        <dbReference type="EMBL" id="VFT98364.1"/>
    </source>
</evidence>
<dbReference type="Gene3D" id="1.10.238.10">
    <property type="entry name" value="EF-hand"/>
    <property type="match status" value="1"/>
</dbReference>
<evidence type="ECO:0000256" key="3">
    <source>
        <dbReference type="ARBA" id="ARBA00023008"/>
    </source>
</evidence>
<dbReference type="SMART" id="SM00054">
    <property type="entry name" value="EFh"/>
    <property type="match status" value="2"/>
</dbReference>
<dbReference type="CDD" id="cd00051">
    <property type="entry name" value="EFh"/>
    <property type="match status" value="1"/>
</dbReference>
<protein>
    <submittedName>
        <fullName evidence="8">Aste57867_21695 protein</fullName>
    </submittedName>
</protein>
<dbReference type="PANTHER" id="PTHR24171:SF9">
    <property type="entry name" value="ANKYRIN REPEAT DOMAIN-CONTAINING PROTEIN 39"/>
    <property type="match status" value="1"/>
</dbReference>
<accession>A0A485LJJ0</accession>
<feature type="domain" description="EF-hand" evidence="6">
    <location>
        <begin position="7"/>
        <end position="42"/>
    </location>
</feature>
<keyword evidence="4 5" id="KW-0040">ANK repeat</keyword>
<dbReference type="SUPFAM" id="SSF49503">
    <property type="entry name" value="Cupredoxins"/>
    <property type="match status" value="1"/>
</dbReference>
<dbReference type="EMBL" id="CAADRA010007019">
    <property type="protein sequence ID" value="VFT98364.1"/>
    <property type="molecule type" value="Genomic_DNA"/>
</dbReference>
<dbReference type="Gene3D" id="1.25.40.20">
    <property type="entry name" value="Ankyrin repeat-containing domain"/>
    <property type="match status" value="1"/>
</dbReference>
<dbReference type="Proteomes" id="UP000332933">
    <property type="component" value="Unassembled WGS sequence"/>
</dbReference>
<dbReference type="EMBL" id="VJMH01006993">
    <property type="protein sequence ID" value="KAF0686508.1"/>
    <property type="molecule type" value="Genomic_DNA"/>
</dbReference>
<sequence length="424" mass="47665">MADQEQDMAKAMDDTWSTIDKTNQGFLDQEEAKQFIETTLKELGIPGDLDDDGFATIFDELDKDGSGRISKSQMIDFFSNFMGFFVGEWIAGLVWPNEGEATMHHGVKIVNFEFLPAHITLHTGHAVTWTHANPHAHVHSINSEDGCFESPELAFGQQYTQSFVWPGTYRYYCHRNSFMMATVTVVDPAPLLMPLEPKMSLPSAVPSSRTDTHRMTTFDAFVHAASLNQTTVVQRWQALLQRHNVQWWRLYRIDKGHAVDHEDSDGQRALCLAAQNQCMDTMALLVQHGADVRLPQRGGRTALHEACTWGKPLAVALLIAHGANVNTRDCSGQVPLHCACQNGDPALVRLLLDAVADPYIADEHRRIPQNIAHDWKRLDALQELHEYSAKAFRKFMGRQFALAMRGVTRDIPAAVQRAIFEFLA</sequence>
<evidence type="ECO:0000313" key="9">
    <source>
        <dbReference type="Proteomes" id="UP000332933"/>
    </source>
</evidence>
<feature type="repeat" description="ANK" evidence="5">
    <location>
        <begin position="265"/>
        <end position="297"/>
    </location>
</feature>
<evidence type="ECO:0000313" key="7">
    <source>
        <dbReference type="EMBL" id="KAF0686508.1"/>
    </source>
</evidence>
<evidence type="ECO:0000256" key="2">
    <source>
        <dbReference type="ARBA" id="ARBA00022737"/>
    </source>
</evidence>
<dbReference type="InterPro" id="IPR000923">
    <property type="entry name" value="BlueCu_1"/>
</dbReference>
<reference evidence="7" key="2">
    <citation type="submission" date="2019-06" db="EMBL/GenBank/DDBJ databases">
        <title>Genomics analysis of Aphanomyces spp. identifies a new class of oomycete effector associated with host adaptation.</title>
        <authorList>
            <person name="Gaulin E."/>
        </authorList>
    </citation>
    <scope>NUCLEOTIDE SEQUENCE</scope>
    <source>
        <strain evidence="7">CBS 578.67</strain>
    </source>
</reference>
<proteinExistence type="predicted"/>
<dbReference type="GO" id="GO:0005509">
    <property type="term" value="F:calcium ion binding"/>
    <property type="evidence" value="ECO:0007669"/>
    <property type="project" value="InterPro"/>
</dbReference>
<dbReference type="SUPFAM" id="SSF48403">
    <property type="entry name" value="Ankyrin repeat"/>
    <property type="match status" value="1"/>
</dbReference>
<dbReference type="Gene3D" id="2.60.40.420">
    <property type="entry name" value="Cupredoxins - blue copper proteins"/>
    <property type="match status" value="1"/>
</dbReference>
<dbReference type="OrthoDB" id="78539at2759"/>
<dbReference type="PROSITE" id="PS50297">
    <property type="entry name" value="ANK_REP_REGION"/>
    <property type="match status" value="2"/>
</dbReference>
<evidence type="ECO:0000256" key="4">
    <source>
        <dbReference type="ARBA" id="ARBA00023043"/>
    </source>
</evidence>
<dbReference type="PANTHER" id="PTHR24171">
    <property type="entry name" value="ANKYRIN REPEAT DOMAIN-CONTAINING PROTEIN 39-RELATED"/>
    <property type="match status" value="1"/>
</dbReference>
<gene>
    <name evidence="8" type="primary">Aste57867_21695</name>
    <name evidence="7" type="ORF">As57867_021626</name>
    <name evidence="8" type="ORF">ASTE57867_21695</name>
</gene>
<name>A0A485LJJ0_9STRA</name>
<evidence type="ECO:0000256" key="5">
    <source>
        <dbReference type="PROSITE-ProRule" id="PRU00023"/>
    </source>
</evidence>
<reference evidence="8 9" key="1">
    <citation type="submission" date="2019-03" db="EMBL/GenBank/DDBJ databases">
        <authorList>
            <person name="Gaulin E."/>
            <person name="Dumas B."/>
        </authorList>
    </citation>
    <scope>NUCLEOTIDE SEQUENCE [LARGE SCALE GENOMIC DNA]</scope>
    <source>
        <strain evidence="8">CBS 568.67</strain>
    </source>
</reference>
<dbReference type="PROSITE" id="PS50088">
    <property type="entry name" value="ANK_REPEAT"/>
    <property type="match status" value="3"/>
</dbReference>
<dbReference type="SMART" id="SM00248">
    <property type="entry name" value="ANK"/>
    <property type="match status" value="3"/>
</dbReference>
<dbReference type="GO" id="GO:0009055">
    <property type="term" value="F:electron transfer activity"/>
    <property type="evidence" value="ECO:0007669"/>
    <property type="project" value="InterPro"/>
</dbReference>
<dbReference type="InterPro" id="IPR008972">
    <property type="entry name" value="Cupredoxin"/>
</dbReference>
<dbReference type="InterPro" id="IPR002048">
    <property type="entry name" value="EF_hand_dom"/>
</dbReference>
<dbReference type="Pfam" id="PF00023">
    <property type="entry name" value="Ank"/>
    <property type="match status" value="1"/>
</dbReference>
<dbReference type="InterPro" id="IPR002110">
    <property type="entry name" value="Ankyrin_rpt"/>
</dbReference>
<keyword evidence="3" id="KW-0186">Copper</keyword>
<dbReference type="Pfam" id="PF12796">
    <property type="entry name" value="Ank_2"/>
    <property type="match status" value="1"/>
</dbReference>
<feature type="repeat" description="ANK" evidence="5">
    <location>
        <begin position="331"/>
        <end position="363"/>
    </location>
</feature>
<feature type="repeat" description="ANK" evidence="5">
    <location>
        <begin position="298"/>
        <end position="330"/>
    </location>
</feature>
<keyword evidence="2" id="KW-0677">Repeat</keyword>
<dbReference type="InterPro" id="IPR036770">
    <property type="entry name" value="Ankyrin_rpt-contain_sf"/>
</dbReference>